<reference evidence="3" key="1">
    <citation type="submission" date="2018-01" db="EMBL/GenBank/DDBJ databases">
        <authorList>
            <person name="Alioto T."/>
            <person name="Alioto T."/>
        </authorList>
    </citation>
    <scope>NUCLEOTIDE SEQUENCE [LARGE SCALE GENOMIC DNA]</scope>
</reference>
<feature type="compositionally biased region" description="Basic residues" evidence="1">
    <location>
        <begin position="674"/>
        <end position="690"/>
    </location>
</feature>
<feature type="compositionally biased region" description="Gly residues" evidence="1">
    <location>
        <begin position="326"/>
        <end position="336"/>
    </location>
</feature>
<feature type="compositionally biased region" description="Low complexity" evidence="1">
    <location>
        <begin position="349"/>
        <end position="362"/>
    </location>
</feature>
<feature type="region of interest" description="Disordered" evidence="1">
    <location>
        <begin position="66"/>
        <end position="135"/>
    </location>
</feature>
<feature type="region of interest" description="Disordered" evidence="1">
    <location>
        <begin position="651"/>
        <end position="699"/>
    </location>
</feature>
<protein>
    <submittedName>
        <fullName evidence="2">Blast:RING finger protein 44</fullName>
    </submittedName>
</protein>
<feature type="compositionally biased region" description="Low complexity" evidence="1">
    <location>
        <begin position="73"/>
        <end position="95"/>
    </location>
</feature>
<dbReference type="AlphaFoldDB" id="A0A3B0KD02"/>
<feature type="region of interest" description="Disordered" evidence="1">
    <location>
        <begin position="275"/>
        <end position="538"/>
    </location>
</feature>
<evidence type="ECO:0000313" key="2">
    <source>
        <dbReference type="EMBL" id="SPP83596.1"/>
    </source>
</evidence>
<feature type="compositionally biased region" description="Low complexity" evidence="1">
    <location>
        <begin position="170"/>
        <end position="183"/>
    </location>
</feature>
<dbReference type="PANTHER" id="PTHR46171">
    <property type="entry name" value="GH10160P"/>
    <property type="match status" value="1"/>
</dbReference>
<feature type="compositionally biased region" description="Low complexity" evidence="1">
    <location>
        <begin position="293"/>
        <end position="306"/>
    </location>
</feature>
<name>A0A3B0KD02_DROGU</name>
<gene>
    <name evidence="2" type="ORF">DGUA_6G018484</name>
</gene>
<organism evidence="2 3">
    <name type="scientific">Drosophila guanche</name>
    <name type="common">Fruit fly</name>
    <dbReference type="NCBI Taxonomy" id="7266"/>
    <lineage>
        <taxon>Eukaryota</taxon>
        <taxon>Metazoa</taxon>
        <taxon>Ecdysozoa</taxon>
        <taxon>Arthropoda</taxon>
        <taxon>Hexapoda</taxon>
        <taxon>Insecta</taxon>
        <taxon>Pterygota</taxon>
        <taxon>Neoptera</taxon>
        <taxon>Endopterygota</taxon>
        <taxon>Diptera</taxon>
        <taxon>Brachycera</taxon>
        <taxon>Muscomorpha</taxon>
        <taxon>Ephydroidea</taxon>
        <taxon>Drosophilidae</taxon>
        <taxon>Drosophila</taxon>
        <taxon>Sophophora</taxon>
    </lineage>
</organism>
<feature type="compositionally biased region" description="Low complexity" evidence="1">
    <location>
        <begin position="469"/>
        <end position="487"/>
    </location>
</feature>
<feature type="compositionally biased region" description="Low complexity" evidence="1">
    <location>
        <begin position="373"/>
        <end position="384"/>
    </location>
</feature>
<dbReference type="GO" id="GO:0061630">
    <property type="term" value="F:ubiquitin protein ligase activity"/>
    <property type="evidence" value="ECO:0007669"/>
    <property type="project" value="TreeGrafter"/>
</dbReference>
<feature type="compositionally biased region" description="Gly residues" evidence="1">
    <location>
        <begin position="491"/>
        <end position="506"/>
    </location>
</feature>
<dbReference type="PANTHER" id="PTHR46171:SF3">
    <property type="entry name" value="GH10160P"/>
    <property type="match status" value="1"/>
</dbReference>
<dbReference type="EMBL" id="OUUW01000007">
    <property type="protein sequence ID" value="SPP83596.1"/>
    <property type="molecule type" value="Genomic_DNA"/>
</dbReference>
<feature type="compositionally biased region" description="Low complexity" evidence="1">
    <location>
        <begin position="443"/>
        <end position="461"/>
    </location>
</feature>
<feature type="compositionally biased region" description="Polar residues" evidence="1">
    <location>
        <begin position="513"/>
        <end position="531"/>
    </location>
</feature>
<evidence type="ECO:0000313" key="3">
    <source>
        <dbReference type="Proteomes" id="UP000268350"/>
    </source>
</evidence>
<accession>A0A3B0KD02</accession>
<dbReference type="OrthoDB" id="8062037at2759"/>
<keyword evidence="3" id="KW-1185">Reference proteome</keyword>
<feature type="region of interest" description="Disordered" evidence="1">
    <location>
        <begin position="168"/>
        <end position="214"/>
    </location>
</feature>
<dbReference type="Proteomes" id="UP000268350">
    <property type="component" value="Unassembled WGS sequence"/>
</dbReference>
<evidence type="ECO:0000256" key="1">
    <source>
        <dbReference type="SAM" id="MobiDB-lite"/>
    </source>
</evidence>
<dbReference type="GO" id="GO:0016567">
    <property type="term" value="P:protein ubiquitination"/>
    <property type="evidence" value="ECO:0007669"/>
    <property type="project" value="TreeGrafter"/>
</dbReference>
<sequence length="930" mass="99345">MSVSVVRLNPARLCLTVGPASEPSPSPPNQRHSPIVVSFATGPISPARSHPHPLHNFLAIRSQNHAHPHPHQYHPQIPHQNQHNPQHNQPQPQQQTNRQSLPLTRTNSNSNSTNATTFNSTNPQTTTNSNPTDVVNVNSCTDIIPYGSSSSSMLPQQQHQINIASAPINSHNQGQGSSSGPSHSHSHHQQRGYNQRGGNNNGNGNGNGININSNNGIGNSNGNGIANGNVNGPPDYMNYRRGGGVCPALSRDYASNGHNHNRRHMTDNHLSNAAAAMNNSHNNPGHHQRSYNDRNLNNNNNNHFGNLDQGGPDHRSEGSSYNFMRNGGGPATGYGRNGSHYQHMGNGYGNSNNNNNGASTSTGGPGLMGEMPSGSGLSGSTLSLNNGPVGLNSDSPSRKRRRISGRPQGGAQPPHRCLLAQMQQGSPPLRRPRLRDVATSTGQQQYAQQIHQPQQQPPNYHQLHHHQHQPQPYATQQQQPSHPQRSPWELGGNGAMPGGNAGGGGPSSSSVGTILQQVQAPPQPPSHQQTVGYAPPPPSASLMVDLNLNQVPVSLALRQEPFWASFCTYPMPAQARLAPCHLHGVYTQPFPAAPAGLAAATPMQVTQVPTPTQMAAAAAAAQHMLAQATLTAQQQQRDVAAIAVANLTPIDPPGAHHMDGHHAAGAGPAPGPHAHPHAHAHAHTHAHAHPHQLPPGIHITPISGAAAAAATHHLHSTAAAAAAAGQLSQMSAGPQQIIISSERRTFPPHRRIPRFWPANHGHRHVLPPQSLAAHQAPVQIQTTAGIINPGFLLNFLAMFPLSPYNQHDLSSGDTNETENYEALLSLAERLGEAKPRGLTRNEIDQLPSYKYNPEVHNGKGTANAVRKLSRKLYSSCRRSNFMCGLHVRLRAEAASACPALLPRVPCQVRGQMAKVQSHLPHLPWQCLGLL</sequence>
<feature type="compositionally biased region" description="Low complexity" evidence="1">
    <location>
        <begin position="104"/>
        <end position="132"/>
    </location>
</feature>
<proteinExistence type="predicted"/>